<feature type="chain" id="PRO_5008679543" evidence="5">
    <location>
        <begin position="33"/>
        <end position="261"/>
    </location>
</feature>
<dbReference type="InterPro" id="IPR038765">
    <property type="entry name" value="Papain-like_cys_pep_sf"/>
</dbReference>
<name>A0A1C3NZR4_9ACTN</name>
<dbReference type="PROSITE" id="PS51257">
    <property type="entry name" value="PROKAR_LIPOPROTEIN"/>
    <property type="match status" value="1"/>
</dbReference>
<dbReference type="AlphaFoldDB" id="A0A1C3NZR4"/>
<evidence type="ECO:0000256" key="2">
    <source>
        <dbReference type="ARBA" id="ARBA00022670"/>
    </source>
</evidence>
<keyword evidence="8" id="KW-1185">Reference proteome</keyword>
<sequence>MSISSRTVSPTITAVSCAVAVAVALTPQPARANEAAATPASSTPVVTSAILDTSTAQASATIQPVGQEFSGELLSLGSQGDAVAQVQNQLGISADGDFGPQTESGVRSFQAGAGLVVDAVVGPLTWDALFGTSASQAPAPGEASASVAAAAISIAEQQIGKPYLYGGSGPDAFDCSGLIQYAYAQIGVSIPRTTYNQFAALRPVSRADAHPGDVIFFLDAEGQAYHDGLYAGNGQMIVSRHPGTYVQYQEIWTDDYRIGRV</sequence>
<proteinExistence type="inferred from homology"/>
<protein>
    <submittedName>
        <fullName evidence="7">NLP/P60 protein</fullName>
    </submittedName>
</protein>
<gene>
    <name evidence="7" type="ORF">FDG2_3526</name>
</gene>
<dbReference type="Proteomes" id="UP000199013">
    <property type="component" value="Unassembled WGS sequence"/>
</dbReference>
<feature type="domain" description="NlpC/P60" evidence="6">
    <location>
        <begin position="145"/>
        <end position="261"/>
    </location>
</feature>
<dbReference type="GO" id="GO:0008234">
    <property type="term" value="F:cysteine-type peptidase activity"/>
    <property type="evidence" value="ECO:0007669"/>
    <property type="project" value="UniProtKB-KW"/>
</dbReference>
<dbReference type="InterPro" id="IPR051794">
    <property type="entry name" value="PG_Endopeptidase_C40"/>
</dbReference>
<reference evidence="8" key="1">
    <citation type="submission" date="2016-02" db="EMBL/GenBank/DDBJ databases">
        <authorList>
            <person name="Wibberg D."/>
        </authorList>
    </citation>
    <scope>NUCLEOTIDE SEQUENCE [LARGE SCALE GENOMIC DNA]</scope>
</reference>
<dbReference type="InterPro" id="IPR036365">
    <property type="entry name" value="PGBD-like_sf"/>
</dbReference>
<dbReference type="PANTHER" id="PTHR47359">
    <property type="entry name" value="PEPTIDOGLYCAN DL-ENDOPEPTIDASE CWLO"/>
    <property type="match status" value="1"/>
</dbReference>
<dbReference type="Pfam" id="PF00877">
    <property type="entry name" value="NLPC_P60"/>
    <property type="match status" value="1"/>
</dbReference>
<evidence type="ECO:0000313" key="7">
    <source>
        <dbReference type="EMBL" id="SBW23067.1"/>
    </source>
</evidence>
<dbReference type="Pfam" id="PF01471">
    <property type="entry name" value="PG_binding_1"/>
    <property type="match status" value="1"/>
</dbReference>
<dbReference type="EMBL" id="FLUV01001485">
    <property type="protein sequence ID" value="SBW23067.1"/>
    <property type="molecule type" value="Genomic_DNA"/>
</dbReference>
<dbReference type="PROSITE" id="PS51935">
    <property type="entry name" value="NLPC_P60"/>
    <property type="match status" value="1"/>
</dbReference>
<keyword evidence="4" id="KW-0788">Thiol protease</keyword>
<dbReference type="SUPFAM" id="SSF47090">
    <property type="entry name" value="PGBD-like"/>
    <property type="match status" value="1"/>
</dbReference>
<keyword evidence="5" id="KW-0732">Signal</keyword>
<dbReference type="InterPro" id="IPR002477">
    <property type="entry name" value="Peptidoglycan-bd-like"/>
</dbReference>
<feature type="signal peptide" evidence="5">
    <location>
        <begin position="1"/>
        <end position="32"/>
    </location>
</feature>
<evidence type="ECO:0000256" key="4">
    <source>
        <dbReference type="ARBA" id="ARBA00022807"/>
    </source>
</evidence>
<dbReference type="PANTHER" id="PTHR47359:SF3">
    <property type="entry name" value="NLP_P60 DOMAIN-CONTAINING PROTEIN-RELATED"/>
    <property type="match status" value="1"/>
</dbReference>
<dbReference type="Gene3D" id="3.90.1720.10">
    <property type="entry name" value="endopeptidase domain like (from Nostoc punctiforme)"/>
    <property type="match status" value="1"/>
</dbReference>
<evidence type="ECO:0000256" key="1">
    <source>
        <dbReference type="ARBA" id="ARBA00007074"/>
    </source>
</evidence>
<evidence type="ECO:0000256" key="3">
    <source>
        <dbReference type="ARBA" id="ARBA00022801"/>
    </source>
</evidence>
<dbReference type="Gene3D" id="1.10.101.10">
    <property type="entry name" value="PGBD-like superfamily/PGBD"/>
    <property type="match status" value="1"/>
</dbReference>
<keyword evidence="3" id="KW-0378">Hydrolase</keyword>
<dbReference type="GO" id="GO:0006508">
    <property type="term" value="P:proteolysis"/>
    <property type="evidence" value="ECO:0007669"/>
    <property type="project" value="UniProtKB-KW"/>
</dbReference>
<evidence type="ECO:0000259" key="6">
    <source>
        <dbReference type="PROSITE" id="PS51935"/>
    </source>
</evidence>
<organism evidence="7 8">
    <name type="scientific">Candidatus Protofrankia californiensis</name>
    <dbReference type="NCBI Taxonomy" id="1839754"/>
    <lineage>
        <taxon>Bacteria</taxon>
        <taxon>Bacillati</taxon>
        <taxon>Actinomycetota</taxon>
        <taxon>Actinomycetes</taxon>
        <taxon>Frankiales</taxon>
        <taxon>Frankiaceae</taxon>
        <taxon>Protofrankia</taxon>
    </lineage>
</organism>
<keyword evidence="2" id="KW-0645">Protease</keyword>
<accession>A0A1C3NZR4</accession>
<dbReference type="InterPro" id="IPR036366">
    <property type="entry name" value="PGBDSf"/>
</dbReference>
<evidence type="ECO:0000256" key="5">
    <source>
        <dbReference type="SAM" id="SignalP"/>
    </source>
</evidence>
<dbReference type="SUPFAM" id="SSF54001">
    <property type="entry name" value="Cysteine proteinases"/>
    <property type="match status" value="1"/>
</dbReference>
<comment type="similarity">
    <text evidence="1">Belongs to the peptidase C40 family.</text>
</comment>
<evidence type="ECO:0000313" key="8">
    <source>
        <dbReference type="Proteomes" id="UP000199013"/>
    </source>
</evidence>
<dbReference type="InterPro" id="IPR000064">
    <property type="entry name" value="NLP_P60_dom"/>
</dbReference>